<evidence type="ECO:0000256" key="1">
    <source>
        <dbReference type="ARBA" id="ARBA00004141"/>
    </source>
</evidence>
<feature type="compositionally biased region" description="Polar residues" evidence="7">
    <location>
        <begin position="23"/>
        <end position="32"/>
    </location>
</feature>
<feature type="transmembrane region" description="Helical" evidence="8">
    <location>
        <begin position="503"/>
        <end position="525"/>
    </location>
</feature>
<evidence type="ECO:0000256" key="4">
    <source>
        <dbReference type="ARBA" id="ARBA00022989"/>
    </source>
</evidence>
<dbReference type="GeneID" id="18169314"/>
<dbReference type="OMA" id="INDEMKW"/>
<dbReference type="eggNOG" id="KOG1237">
    <property type="taxonomic scope" value="Eukaryota"/>
</dbReference>
<keyword evidence="5 8" id="KW-0472">Membrane</keyword>
<keyword evidence="6" id="KW-0813">Transport</keyword>
<dbReference type="Proteomes" id="UP000001610">
    <property type="component" value="Unassembled WGS sequence"/>
</dbReference>
<feature type="region of interest" description="Disordered" evidence="7">
    <location>
        <begin position="1"/>
        <end position="47"/>
    </location>
</feature>
<dbReference type="InterPro" id="IPR036259">
    <property type="entry name" value="MFS_trans_sf"/>
</dbReference>
<feature type="transmembrane region" description="Helical" evidence="8">
    <location>
        <begin position="445"/>
        <end position="467"/>
    </location>
</feature>
<keyword evidence="3 6" id="KW-0812">Transmembrane</keyword>
<keyword evidence="10" id="KW-1185">Reference proteome</keyword>
<evidence type="ECO:0000313" key="10">
    <source>
        <dbReference type="Proteomes" id="UP000001610"/>
    </source>
</evidence>
<dbReference type="PROSITE" id="PS01022">
    <property type="entry name" value="PTR2_1"/>
    <property type="match status" value="1"/>
</dbReference>
<gene>
    <name evidence="9" type="ORF">CCM_07303</name>
</gene>
<feature type="transmembrane region" description="Helical" evidence="8">
    <location>
        <begin position="129"/>
        <end position="149"/>
    </location>
</feature>
<dbReference type="GO" id="GO:0016020">
    <property type="term" value="C:membrane"/>
    <property type="evidence" value="ECO:0007669"/>
    <property type="project" value="UniProtKB-SubCell"/>
</dbReference>
<evidence type="ECO:0000256" key="8">
    <source>
        <dbReference type="SAM" id="Phobius"/>
    </source>
</evidence>
<dbReference type="SUPFAM" id="SSF103473">
    <property type="entry name" value="MFS general substrate transporter"/>
    <property type="match status" value="1"/>
</dbReference>
<feature type="transmembrane region" description="Helical" evidence="8">
    <location>
        <begin position="479"/>
        <end position="497"/>
    </location>
</feature>
<evidence type="ECO:0000256" key="6">
    <source>
        <dbReference type="RuleBase" id="RU003755"/>
    </source>
</evidence>
<accession>G3JPK2</accession>
<dbReference type="InParanoid" id="G3JPK2"/>
<dbReference type="GO" id="GO:0006857">
    <property type="term" value="P:oligopeptide transport"/>
    <property type="evidence" value="ECO:0007669"/>
    <property type="project" value="InterPro"/>
</dbReference>
<evidence type="ECO:0000256" key="5">
    <source>
        <dbReference type="ARBA" id="ARBA00023136"/>
    </source>
</evidence>
<keyword evidence="4 8" id="KW-1133">Transmembrane helix</keyword>
<dbReference type="HOGENOM" id="CLU_004790_4_2_1"/>
<feature type="transmembrane region" description="Helical" evidence="8">
    <location>
        <begin position="390"/>
        <end position="409"/>
    </location>
</feature>
<dbReference type="GO" id="GO:0022857">
    <property type="term" value="F:transmembrane transporter activity"/>
    <property type="evidence" value="ECO:0007669"/>
    <property type="project" value="InterPro"/>
</dbReference>
<feature type="compositionally biased region" description="Polar residues" evidence="7">
    <location>
        <begin position="1"/>
        <end position="10"/>
    </location>
</feature>
<dbReference type="Pfam" id="PF00854">
    <property type="entry name" value="PTR2"/>
    <property type="match status" value="1"/>
</dbReference>
<dbReference type="InterPro" id="IPR000109">
    <property type="entry name" value="POT_fam"/>
</dbReference>
<sequence length="541" mass="58403">MARTATSASPDPTERAPLLASPTAPTGYSTDNGCHGTDSRPRVPASPPRTVWPIATIELCERFAFFGVVGPMQNYAQNAVDDPLRRGGLGLGQAKATMLNQSFLLWCYITPIIGAVVADQYLGRVKTIFMASALYVAGLLSLCLSASSAAQNVELARLTLVTALFLIGIGAGGIKTNVSALIAEQYTESDTIRINSSGEEEIVDRDLTLQRIFLLFFLFINVGSLSASVCTVIEQRYGFTLTFATSTLVFVVGFVVLLSRRSSFITSAPQKSIILHAGHALWLSLRRGGGLQQARPDAHPNRRLPWDDAFIDDLGQALSACKLFLLYPFYWAACSQFATSFVSQAATMETGRLPSDALVFLDPVTTITLLPVLDRVVFPYFQRRGSPITYRHRVTAGFLLCAASMLYAATVQTRVYAAPPCYDRPRARECMGGAVPNQVSVYWQVPAYVLGAASAVMAAVAAIEYAYTRAPASMKSLIMAIYLSTTSLGSLLAVFVTPLTHDPLQVCMYVTLAVGPLAASLIVWVRPQLVQDVKGDPPVQG</sequence>
<feature type="transmembrane region" description="Helical" evidence="8">
    <location>
        <begin position="155"/>
        <end position="174"/>
    </location>
</feature>
<comment type="subcellular location">
    <subcellularLocation>
        <location evidence="1 6">Membrane</location>
        <topology evidence="1 6">Multi-pass membrane protein</topology>
    </subcellularLocation>
</comment>
<dbReference type="VEuPathDB" id="FungiDB:CCM_07303"/>
<dbReference type="PROSITE" id="PS01023">
    <property type="entry name" value="PTR2_2"/>
    <property type="match status" value="1"/>
</dbReference>
<dbReference type="KEGG" id="cmt:CCM_07303"/>
<proteinExistence type="inferred from homology"/>
<protein>
    <submittedName>
        <fullName evidence="9">Oligopeptide transporter, putative</fullName>
    </submittedName>
</protein>
<dbReference type="RefSeq" id="XP_006672507.1">
    <property type="nucleotide sequence ID" value="XM_006672444.1"/>
</dbReference>
<dbReference type="Gene3D" id="1.20.1250.20">
    <property type="entry name" value="MFS general substrate transporter like domains"/>
    <property type="match status" value="1"/>
</dbReference>
<comment type="similarity">
    <text evidence="2 6">Belongs to the major facilitator superfamily. Proton-dependent oligopeptide transporter (POT/PTR) (TC 2.A.17) family.</text>
</comment>
<dbReference type="AlphaFoldDB" id="G3JPK2"/>
<organism evidence="9 10">
    <name type="scientific">Cordyceps militaris (strain CM01)</name>
    <name type="common">Caterpillar fungus</name>
    <dbReference type="NCBI Taxonomy" id="983644"/>
    <lineage>
        <taxon>Eukaryota</taxon>
        <taxon>Fungi</taxon>
        <taxon>Dikarya</taxon>
        <taxon>Ascomycota</taxon>
        <taxon>Pezizomycotina</taxon>
        <taxon>Sordariomycetes</taxon>
        <taxon>Hypocreomycetidae</taxon>
        <taxon>Hypocreales</taxon>
        <taxon>Cordycipitaceae</taxon>
        <taxon>Cordyceps</taxon>
    </lineage>
</organism>
<evidence type="ECO:0000313" key="9">
    <source>
        <dbReference type="EMBL" id="EGX89051.1"/>
    </source>
</evidence>
<reference evidence="9 10" key="1">
    <citation type="journal article" date="2011" name="Genome Biol.">
        <title>Genome sequence of the insect pathogenic fungus Cordyceps militaris, a valued traditional Chinese medicine.</title>
        <authorList>
            <person name="Zheng P."/>
            <person name="Xia Y."/>
            <person name="Xiao G."/>
            <person name="Xiong C."/>
            <person name="Hu X."/>
            <person name="Zhang S."/>
            <person name="Zheng H."/>
            <person name="Huang Y."/>
            <person name="Zhou Y."/>
            <person name="Wang S."/>
            <person name="Zhao G.P."/>
            <person name="Liu X."/>
            <person name="St Leger R.J."/>
            <person name="Wang C."/>
        </authorList>
    </citation>
    <scope>NUCLEOTIDE SEQUENCE [LARGE SCALE GENOMIC DNA]</scope>
    <source>
        <strain evidence="9 10">CM01</strain>
    </source>
</reference>
<name>G3JPK2_CORMM</name>
<dbReference type="InterPro" id="IPR018456">
    <property type="entry name" value="PTR2_symporter_CS"/>
</dbReference>
<evidence type="ECO:0000256" key="3">
    <source>
        <dbReference type="ARBA" id="ARBA00022692"/>
    </source>
</evidence>
<feature type="transmembrane region" description="Helical" evidence="8">
    <location>
        <begin position="239"/>
        <end position="258"/>
    </location>
</feature>
<dbReference type="OrthoDB" id="8904098at2759"/>
<evidence type="ECO:0000256" key="7">
    <source>
        <dbReference type="SAM" id="MobiDB-lite"/>
    </source>
</evidence>
<evidence type="ECO:0000256" key="2">
    <source>
        <dbReference type="ARBA" id="ARBA00005982"/>
    </source>
</evidence>
<feature type="transmembrane region" description="Helical" evidence="8">
    <location>
        <begin position="212"/>
        <end position="233"/>
    </location>
</feature>
<dbReference type="EMBL" id="JH126404">
    <property type="protein sequence ID" value="EGX89051.1"/>
    <property type="molecule type" value="Genomic_DNA"/>
</dbReference>
<dbReference type="PANTHER" id="PTHR11654">
    <property type="entry name" value="OLIGOPEPTIDE TRANSPORTER-RELATED"/>
    <property type="match status" value="1"/>
</dbReference>